<accession>A0A9N8H315</accession>
<evidence type="ECO:0000313" key="8">
    <source>
        <dbReference type="Proteomes" id="UP001153069"/>
    </source>
</evidence>
<evidence type="ECO:0000256" key="3">
    <source>
        <dbReference type="ARBA" id="ARBA00023128"/>
    </source>
</evidence>
<dbReference type="SMART" id="SM00584">
    <property type="entry name" value="TLDc"/>
    <property type="match status" value="1"/>
</dbReference>
<feature type="domain" description="TLDc" evidence="6">
    <location>
        <begin position="256"/>
        <end position="463"/>
    </location>
</feature>
<dbReference type="OrthoDB" id="26679at2759"/>
<protein>
    <recommendedName>
        <fullName evidence="4">Oxidation resistance protein 1</fullName>
    </recommendedName>
</protein>
<keyword evidence="8" id="KW-1185">Reference proteome</keyword>
<comment type="similarity">
    <text evidence="2">Belongs to the OXR1 family.</text>
</comment>
<evidence type="ECO:0000313" key="7">
    <source>
        <dbReference type="EMBL" id="CAB9498926.1"/>
    </source>
</evidence>
<evidence type="ECO:0000256" key="2">
    <source>
        <dbReference type="ARBA" id="ARBA00009540"/>
    </source>
</evidence>
<evidence type="ECO:0000256" key="5">
    <source>
        <dbReference type="SAM" id="MobiDB-lite"/>
    </source>
</evidence>
<dbReference type="Pfam" id="PF07534">
    <property type="entry name" value="TLD"/>
    <property type="match status" value="1"/>
</dbReference>
<name>A0A9N8H315_9STRA</name>
<dbReference type="GO" id="GO:0005739">
    <property type="term" value="C:mitochondrion"/>
    <property type="evidence" value="ECO:0007669"/>
    <property type="project" value="UniProtKB-SubCell"/>
</dbReference>
<dbReference type="EMBL" id="CAICTM010000049">
    <property type="protein sequence ID" value="CAB9498926.1"/>
    <property type="molecule type" value="Genomic_DNA"/>
</dbReference>
<dbReference type="PANTHER" id="PTHR23354:SF62">
    <property type="entry name" value="MUSTARD, ISOFORM V"/>
    <property type="match status" value="1"/>
</dbReference>
<dbReference type="PANTHER" id="PTHR23354">
    <property type="entry name" value="NUCLEOLAR PROTEIN 7/ESTROGEN RECEPTOR COACTIVATOR-RELATED"/>
    <property type="match status" value="1"/>
</dbReference>
<dbReference type="AlphaFoldDB" id="A0A9N8H315"/>
<comment type="subcellular location">
    <subcellularLocation>
        <location evidence="1">Mitochondrion</location>
    </subcellularLocation>
</comment>
<evidence type="ECO:0000259" key="6">
    <source>
        <dbReference type="PROSITE" id="PS51886"/>
    </source>
</evidence>
<reference evidence="7" key="1">
    <citation type="submission" date="2020-06" db="EMBL/GenBank/DDBJ databases">
        <authorList>
            <consortium name="Plant Systems Biology data submission"/>
        </authorList>
    </citation>
    <scope>NUCLEOTIDE SEQUENCE</scope>
    <source>
        <strain evidence="7">D6</strain>
    </source>
</reference>
<comment type="caution">
    <text evidence="7">The sequence shown here is derived from an EMBL/GenBank/DDBJ whole genome shotgun (WGS) entry which is preliminary data.</text>
</comment>
<evidence type="ECO:0000256" key="4">
    <source>
        <dbReference type="ARBA" id="ARBA00040604"/>
    </source>
</evidence>
<dbReference type="PROSITE" id="PS51886">
    <property type="entry name" value="TLDC"/>
    <property type="match status" value="1"/>
</dbReference>
<organism evidence="7 8">
    <name type="scientific">Seminavis robusta</name>
    <dbReference type="NCBI Taxonomy" id="568900"/>
    <lineage>
        <taxon>Eukaryota</taxon>
        <taxon>Sar</taxon>
        <taxon>Stramenopiles</taxon>
        <taxon>Ochrophyta</taxon>
        <taxon>Bacillariophyta</taxon>
        <taxon>Bacillariophyceae</taxon>
        <taxon>Bacillariophycidae</taxon>
        <taxon>Naviculales</taxon>
        <taxon>Naviculaceae</taxon>
        <taxon>Seminavis</taxon>
    </lineage>
</organism>
<keyword evidence="3" id="KW-0496">Mitochondrion</keyword>
<proteinExistence type="inferred from homology"/>
<dbReference type="InterPro" id="IPR006571">
    <property type="entry name" value="TLDc_dom"/>
</dbReference>
<feature type="region of interest" description="Disordered" evidence="5">
    <location>
        <begin position="143"/>
        <end position="165"/>
    </location>
</feature>
<sequence>MTATSGTLASIPVPLRSQRSARLPRRGSFTEAEEFCLRALLLDRAPGEPPMDAKLGCLDNNGYVYEKYRHSPEPRKKEFDDNVLFQLPFGGDNNKVRASNKFGRNEKKLLGLWQAHEEGVHHLVMNNRKSSSNRLPTRQCSSGFLAEPSSTPNHRRIASEGSKASQASWAGALSVKTDIEVRPGLEHDDNSSWDEEAPTHYDAWEVLKDEYAEDFGFDYKENLHSIKATLEEDDDTLQHVFKILGTSADDNSAQPHVLSPPLMDSLLNFAPTSVSMENYWMKFSLIRDGASLYTLKQYVKAAPCTLLAIETTKGHVFGSFTSNIWKNHPTFFGGAPSFLWRMRHNRRTVCHSLFEQAQLESEIDVYASSGLNDLFQVCDEHRLAIGGGKLTPDGEEPSGDNGHGIKLDDLKAGESYGFGIALDDDLLSGTTSPCGTFRNPCLIDPMSKGEVFDVANIEVWTYTPCADVQAAERMEMTRYFLEESIRSVTSSTASSAKGVDLYSNPFNSQDEFQRDFYRRVGQHERTGPNHKYGTLIAASGVRR</sequence>
<dbReference type="Proteomes" id="UP001153069">
    <property type="component" value="Unassembled WGS sequence"/>
</dbReference>
<feature type="compositionally biased region" description="Polar residues" evidence="5">
    <location>
        <begin position="143"/>
        <end position="152"/>
    </location>
</feature>
<gene>
    <name evidence="7" type="ORF">SEMRO_49_G028460.1</name>
</gene>
<evidence type="ECO:0000256" key="1">
    <source>
        <dbReference type="ARBA" id="ARBA00004173"/>
    </source>
</evidence>